<name>A0A067M8W0_BOTB1</name>
<keyword evidence="2" id="KW-1185">Reference proteome</keyword>
<dbReference type="AlphaFoldDB" id="A0A067M8W0"/>
<dbReference type="Proteomes" id="UP000027195">
    <property type="component" value="Unassembled WGS sequence"/>
</dbReference>
<reference evidence="2" key="1">
    <citation type="journal article" date="2014" name="Proc. Natl. Acad. Sci. U.S.A.">
        <title>Extensive sampling of basidiomycete genomes demonstrates inadequacy of the white-rot/brown-rot paradigm for wood decay fungi.</title>
        <authorList>
            <person name="Riley R."/>
            <person name="Salamov A.A."/>
            <person name="Brown D.W."/>
            <person name="Nagy L.G."/>
            <person name="Floudas D."/>
            <person name="Held B.W."/>
            <person name="Levasseur A."/>
            <person name="Lombard V."/>
            <person name="Morin E."/>
            <person name="Otillar R."/>
            <person name="Lindquist E.A."/>
            <person name="Sun H."/>
            <person name="LaButti K.M."/>
            <person name="Schmutz J."/>
            <person name="Jabbour D."/>
            <person name="Luo H."/>
            <person name="Baker S.E."/>
            <person name="Pisabarro A.G."/>
            <person name="Walton J.D."/>
            <person name="Blanchette R.A."/>
            <person name="Henrissat B."/>
            <person name="Martin F."/>
            <person name="Cullen D."/>
            <person name="Hibbett D.S."/>
            <person name="Grigoriev I.V."/>
        </authorList>
    </citation>
    <scope>NUCLEOTIDE SEQUENCE [LARGE SCALE GENOMIC DNA]</scope>
    <source>
        <strain evidence="2">FD-172 SS1</strain>
    </source>
</reference>
<gene>
    <name evidence="1" type="ORF">BOTBODRAFT_46041</name>
</gene>
<evidence type="ECO:0000313" key="1">
    <source>
        <dbReference type="EMBL" id="KDQ12208.1"/>
    </source>
</evidence>
<evidence type="ECO:0008006" key="3">
    <source>
        <dbReference type="Google" id="ProtNLM"/>
    </source>
</evidence>
<protein>
    <recommendedName>
        <fullName evidence="3">Aminoglycoside phosphotransferase domain-containing protein</fullName>
    </recommendedName>
</protein>
<accession>A0A067M8W0</accession>
<sequence length="249" mass="26751">MSQAPVLQTSSALGRFLCTGTEFSVSERVDFCPGISTSIASNLPYEAKGRAILTLSILQLGSPAIASIPSPLLVLSHLILTLSLKAVPKLATLANGRLENLPSCKETMTLCRQAGYDTTGIPFRSQPCGPVVAWIKYGPNVTVGEAYTQDWVAKFLNAEPEADMTVPRVYMAFTNTHSIGYVVMEFIDAPDCTSRDVKLVAQAVKKFTSIRDPSPASEHVGGGHAAHTFFADDRTAPFPYVTVKARGAR</sequence>
<dbReference type="EMBL" id="KL198052">
    <property type="protein sequence ID" value="KDQ12208.1"/>
    <property type="molecule type" value="Genomic_DNA"/>
</dbReference>
<dbReference type="OrthoDB" id="3250044at2759"/>
<evidence type="ECO:0000313" key="2">
    <source>
        <dbReference type="Proteomes" id="UP000027195"/>
    </source>
</evidence>
<organism evidence="1 2">
    <name type="scientific">Botryobasidium botryosum (strain FD-172 SS1)</name>
    <dbReference type="NCBI Taxonomy" id="930990"/>
    <lineage>
        <taxon>Eukaryota</taxon>
        <taxon>Fungi</taxon>
        <taxon>Dikarya</taxon>
        <taxon>Basidiomycota</taxon>
        <taxon>Agaricomycotina</taxon>
        <taxon>Agaricomycetes</taxon>
        <taxon>Cantharellales</taxon>
        <taxon>Botryobasidiaceae</taxon>
        <taxon>Botryobasidium</taxon>
    </lineage>
</organism>
<proteinExistence type="predicted"/>
<dbReference type="HOGENOM" id="CLU_1115601_0_0_1"/>
<dbReference type="InParanoid" id="A0A067M8W0"/>